<dbReference type="AlphaFoldDB" id="A0A1H3D660"/>
<dbReference type="SUPFAM" id="SSF52091">
    <property type="entry name" value="SpoIIaa-like"/>
    <property type="match status" value="1"/>
</dbReference>
<dbReference type="PROSITE" id="PS50801">
    <property type="entry name" value="STAS"/>
    <property type="match status" value="1"/>
</dbReference>
<evidence type="ECO:0000256" key="4">
    <source>
        <dbReference type="ARBA" id="ARBA00023136"/>
    </source>
</evidence>
<evidence type="ECO:0000256" key="3">
    <source>
        <dbReference type="ARBA" id="ARBA00022989"/>
    </source>
</evidence>
<accession>A0A1H3D660</accession>
<dbReference type="RefSeq" id="WP_092570356.1">
    <property type="nucleotide sequence ID" value="NZ_BMXH01000005.1"/>
</dbReference>
<proteinExistence type="predicted"/>
<dbReference type="Proteomes" id="UP000198500">
    <property type="component" value="Unassembled WGS sequence"/>
</dbReference>
<evidence type="ECO:0000259" key="6">
    <source>
        <dbReference type="PROSITE" id="PS50801"/>
    </source>
</evidence>
<name>A0A1H3D660_9GAMM</name>
<comment type="subcellular location">
    <subcellularLocation>
        <location evidence="1">Membrane</location>
        <topology evidence="1">Multi-pass membrane protein</topology>
    </subcellularLocation>
</comment>
<keyword evidence="3 5" id="KW-1133">Transmembrane helix</keyword>
<dbReference type="InterPro" id="IPR036513">
    <property type="entry name" value="STAS_dom_sf"/>
</dbReference>
<organism evidence="7 8">
    <name type="scientific">Aidingimonas halophila</name>
    <dbReference type="NCBI Taxonomy" id="574349"/>
    <lineage>
        <taxon>Bacteria</taxon>
        <taxon>Pseudomonadati</taxon>
        <taxon>Pseudomonadota</taxon>
        <taxon>Gammaproteobacteria</taxon>
        <taxon>Oceanospirillales</taxon>
        <taxon>Halomonadaceae</taxon>
        <taxon>Aidingimonas</taxon>
    </lineage>
</organism>
<dbReference type="InterPro" id="IPR001902">
    <property type="entry name" value="SLC26A/SulP_fam"/>
</dbReference>
<dbReference type="GO" id="GO:0016020">
    <property type="term" value="C:membrane"/>
    <property type="evidence" value="ECO:0007669"/>
    <property type="project" value="UniProtKB-SubCell"/>
</dbReference>
<dbReference type="Gene3D" id="3.30.750.24">
    <property type="entry name" value="STAS domain"/>
    <property type="match status" value="1"/>
</dbReference>
<dbReference type="Pfam" id="PF00916">
    <property type="entry name" value="Sulfate_transp"/>
    <property type="match status" value="1"/>
</dbReference>
<dbReference type="EMBL" id="FNNI01000006">
    <property type="protein sequence ID" value="SDX61865.1"/>
    <property type="molecule type" value="Genomic_DNA"/>
</dbReference>
<evidence type="ECO:0000256" key="2">
    <source>
        <dbReference type="ARBA" id="ARBA00022692"/>
    </source>
</evidence>
<keyword evidence="4 5" id="KW-0472">Membrane</keyword>
<protein>
    <submittedName>
        <fullName evidence="7">STAS domain-containing protein</fullName>
    </submittedName>
</protein>
<feature type="transmembrane region" description="Helical" evidence="5">
    <location>
        <begin position="31"/>
        <end position="51"/>
    </location>
</feature>
<dbReference type="CDD" id="cd07042">
    <property type="entry name" value="STAS_SulP_like_sulfate_transporter"/>
    <property type="match status" value="1"/>
</dbReference>
<gene>
    <name evidence="7" type="ORF">SAMN05443545_106200</name>
</gene>
<dbReference type="InterPro" id="IPR002645">
    <property type="entry name" value="STAS_dom"/>
</dbReference>
<sequence>MNQQHRTGLARWIPILDWGRRYNSQWLGEDLLAAIIVAMMLIPQALAYAMLAGLPPVVGLYASLVPLVVYTLLGTSTTLSVGPMAVVSLMTASALSQVAESGSQDYIAAALVLACQAINVIDATALESLEALNRRLRDKHIGLHLAEVKGPVMDRLRRTVLLETLNGRVFLSIFDAWCSLHGRGSAPLSHPCIESPDSGHSATAGSRQ</sequence>
<reference evidence="7 8" key="1">
    <citation type="submission" date="2016-10" db="EMBL/GenBank/DDBJ databases">
        <authorList>
            <person name="de Groot N.N."/>
        </authorList>
    </citation>
    <scope>NUCLEOTIDE SEQUENCE [LARGE SCALE GENOMIC DNA]</scope>
    <source>
        <strain evidence="7 8">DSM 19219</strain>
    </source>
</reference>
<feature type="transmembrane region" description="Helical" evidence="5">
    <location>
        <begin position="58"/>
        <end position="86"/>
    </location>
</feature>
<dbReference type="STRING" id="574349.SAMN05443545_106200"/>
<evidence type="ECO:0000256" key="5">
    <source>
        <dbReference type="SAM" id="Phobius"/>
    </source>
</evidence>
<dbReference type="OrthoDB" id="9769739at2"/>
<dbReference type="InterPro" id="IPR011547">
    <property type="entry name" value="SLC26A/SulP_dom"/>
</dbReference>
<keyword evidence="2 5" id="KW-0812">Transmembrane</keyword>
<dbReference type="PANTHER" id="PTHR11814">
    <property type="entry name" value="SULFATE TRANSPORTER"/>
    <property type="match status" value="1"/>
</dbReference>
<evidence type="ECO:0000313" key="8">
    <source>
        <dbReference type="Proteomes" id="UP000198500"/>
    </source>
</evidence>
<feature type="domain" description="STAS" evidence="6">
    <location>
        <begin position="111"/>
        <end position="180"/>
    </location>
</feature>
<keyword evidence="8" id="KW-1185">Reference proteome</keyword>
<evidence type="ECO:0000256" key="1">
    <source>
        <dbReference type="ARBA" id="ARBA00004141"/>
    </source>
</evidence>
<dbReference type="GO" id="GO:0055085">
    <property type="term" value="P:transmembrane transport"/>
    <property type="evidence" value="ECO:0007669"/>
    <property type="project" value="InterPro"/>
</dbReference>
<evidence type="ECO:0000313" key="7">
    <source>
        <dbReference type="EMBL" id="SDX61865.1"/>
    </source>
</evidence>